<dbReference type="AlphaFoldDB" id="B8LRH8"/>
<organism evidence="15">
    <name type="scientific">Picea sitchensis</name>
    <name type="common">Sitka spruce</name>
    <name type="synonym">Pinus sitchensis</name>
    <dbReference type="NCBI Taxonomy" id="3332"/>
    <lineage>
        <taxon>Eukaryota</taxon>
        <taxon>Viridiplantae</taxon>
        <taxon>Streptophyta</taxon>
        <taxon>Embryophyta</taxon>
        <taxon>Tracheophyta</taxon>
        <taxon>Spermatophyta</taxon>
        <taxon>Pinopsida</taxon>
        <taxon>Pinidae</taxon>
        <taxon>Conifers I</taxon>
        <taxon>Pinales</taxon>
        <taxon>Pinaceae</taxon>
        <taxon>Picea</taxon>
    </lineage>
</organism>
<dbReference type="Pfam" id="PF22675">
    <property type="entry name" value="KH-I_KHDC4-BBP"/>
    <property type="match status" value="1"/>
</dbReference>
<dbReference type="SMART" id="SM00322">
    <property type="entry name" value="KH"/>
    <property type="match status" value="1"/>
</dbReference>
<dbReference type="InterPro" id="IPR036612">
    <property type="entry name" value="KH_dom_type_1_sf"/>
</dbReference>
<evidence type="ECO:0000313" key="15">
    <source>
        <dbReference type="EMBL" id="ABR18258.1"/>
    </source>
</evidence>
<dbReference type="Gene3D" id="4.10.60.10">
    <property type="entry name" value="Zinc finger, CCHC-type"/>
    <property type="match status" value="1"/>
</dbReference>
<dbReference type="InterPro" id="IPR055256">
    <property type="entry name" value="KH_1_KHDC4/BBP-like"/>
</dbReference>
<evidence type="ECO:0000256" key="2">
    <source>
        <dbReference type="ARBA" id="ARBA00010382"/>
    </source>
</evidence>
<keyword evidence="6" id="KW-0862">Zinc</keyword>
<evidence type="ECO:0008006" key="16">
    <source>
        <dbReference type="Google" id="ProtNLM"/>
    </source>
</evidence>
<evidence type="ECO:0000256" key="10">
    <source>
        <dbReference type="PROSITE-ProRule" id="PRU00047"/>
    </source>
</evidence>
<dbReference type="Gene3D" id="3.30.70.330">
    <property type="match status" value="1"/>
</dbReference>
<evidence type="ECO:0000259" key="14">
    <source>
        <dbReference type="PROSITE" id="PS50158"/>
    </source>
</evidence>
<dbReference type="Pfam" id="PF16275">
    <property type="entry name" value="SF1-HH"/>
    <property type="match status" value="1"/>
</dbReference>
<name>B8LRH8_PICSI</name>
<dbReference type="SUPFAM" id="SSF57756">
    <property type="entry name" value="Retrovirus zinc finger-like domains"/>
    <property type="match status" value="1"/>
</dbReference>
<dbReference type="Gene3D" id="3.30.1370.10">
    <property type="entry name" value="K Homology domain, type 1"/>
    <property type="match status" value="1"/>
</dbReference>
<evidence type="ECO:0000259" key="13">
    <source>
        <dbReference type="PROSITE" id="PS50102"/>
    </source>
</evidence>
<feature type="compositionally biased region" description="Polar residues" evidence="12">
    <location>
        <begin position="85"/>
        <end position="95"/>
    </location>
</feature>
<keyword evidence="5 10" id="KW-0863">Zinc-finger</keyword>
<dbReference type="SUPFAM" id="SSF54928">
    <property type="entry name" value="RNA-binding domain, RBD"/>
    <property type="match status" value="1"/>
</dbReference>
<keyword evidence="4" id="KW-0479">Metal-binding</keyword>
<dbReference type="InterPro" id="IPR012677">
    <property type="entry name" value="Nucleotide-bd_a/b_plait_sf"/>
</dbReference>
<feature type="domain" description="RRM" evidence="13">
    <location>
        <begin position="696"/>
        <end position="769"/>
    </location>
</feature>
<keyword evidence="9" id="KW-0539">Nucleus</keyword>
<dbReference type="PANTHER" id="PTHR11208:SF45">
    <property type="entry name" value="SPLICING FACTOR 1"/>
    <property type="match status" value="1"/>
</dbReference>
<dbReference type="InterPro" id="IPR036875">
    <property type="entry name" value="Znf_CCHC_sf"/>
</dbReference>
<dbReference type="GO" id="GO:0003729">
    <property type="term" value="F:mRNA binding"/>
    <property type="evidence" value="ECO:0007669"/>
    <property type="project" value="TreeGrafter"/>
</dbReference>
<dbReference type="InterPro" id="IPR001878">
    <property type="entry name" value="Znf_CCHC"/>
</dbReference>
<dbReference type="InterPro" id="IPR000504">
    <property type="entry name" value="RRM_dom"/>
</dbReference>
<evidence type="ECO:0000256" key="9">
    <source>
        <dbReference type="ARBA" id="ARBA00023242"/>
    </source>
</evidence>
<feature type="domain" description="CCHC-type" evidence="14">
    <location>
        <begin position="399"/>
        <end position="414"/>
    </location>
</feature>
<dbReference type="Gene3D" id="6.10.140.1790">
    <property type="match status" value="1"/>
</dbReference>
<accession>B8LRH8</accession>
<dbReference type="PROSITE" id="PS50084">
    <property type="entry name" value="KH_TYPE_1"/>
    <property type="match status" value="1"/>
</dbReference>
<feature type="compositionally biased region" description="Polar residues" evidence="12">
    <location>
        <begin position="41"/>
        <end position="56"/>
    </location>
</feature>
<evidence type="ECO:0000256" key="7">
    <source>
        <dbReference type="ARBA" id="ARBA00022884"/>
    </source>
</evidence>
<dbReference type="GO" id="GO:0008380">
    <property type="term" value="P:RNA splicing"/>
    <property type="evidence" value="ECO:0007669"/>
    <property type="project" value="UniProtKB-KW"/>
</dbReference>
<dbReference type="Pfam" id="PF00076">
    <property type="entry name" value="RRM_1"/>
    <property type="match status" value="1"/>
</dbReference>
<dbReference type="InterPro" id="IPR047086">
    <property type="entry name" value="SF1-HH_sf"/>
</dbReference>
<dbReference type="SUPFAM" id="SSF54791">
    <property type="entry name" value="Eukaryotic type KH-domain (KH-domain type I)"/>
    <property type="match status" value="1"/>
</dbReference>
<dbReference type="GO" id="GO:0005634">
    <property type="term" value="C:nucleus"/>
    <property type="evidence" value="ECO:0007669"/>
    <property type="project" value="UniProtKB-SubCell"/>
</dbReference>
<keyword evidence="3" id="KW-0507">mRNA processing</keyword>
<protein>
    <recommendedName>
        <fullName evidence="16">Branchpoint-bridging protein</fullName>
    </recommendedName>
</protein>
<comment type="subcellular location">
    <subcellularLocation>
        <location evidence="1">Nucleus</location>
    </subcellularLocation>
</comment>
<evidence type="ECO:0000256" key="5">
    <source>
        <dbReference type="ARBA" id="ARBA00022771"/>
    </source>
</evidence>
<dbReference type="GO" id="GO:0008270">
    <property type="term" value="F:zinc ion binding"/>
    <property type="evidence" value="ECO:0007669"/>
    <property type="project" value="UniProtKB-KW"/>
</dbReference>
<feature type="region of interest" description="Disordered" evidence="12">
    <location>
        <begin position="1"/>
        <end position="135"/>
    </location>
</feature>
<dbReference type="EMBL" id="EF678506">
    <property type="protein sequence ID" value="ABR18258.1"/>
    <property type="molecule type" value="mRNA"/>
</dbReference>
<dbReference type="SMART" id="SM00343">
    <property type="entry name" value="ZnF_C2HC"/>
    <property type="match status" value="1"/>
</dbReference>
<dbReference type="InterPro" id="IPR045071">
    <property type="entry name" value="BBP-like"/>
</dbReference>
<dbReference type="GO" id="GO:0006397">
    <property type="term" value="P:mRNA processing"/>
    <property type="evidence" value="ECO:0007669"/>
    <property type="project" value="UniProtKB-KW"/>
</dbReference>
<proteinExistence type="evidence at transcript level"/>
<keyword evidence="7 11" id="KW-0694">RNA-binding</keyword>
<comment type="similarity">
    <text evidence="2">Belongs to the BBP/SF1 family.</text>
</comment>
<dbReference type="SMART" id="SM00360">
    <property type="entry name" value="RRM"/>
    <property type="match status" value="1"/>
</dbReference>
<sequence>MTEMDQHGGISSLLDDDSEKQQQSYYSGSEDIASLQDKWPSFNQATPHALETPTSKAKTEDVPENVNNGKGVLESAGASKLSEEAANQQNCGQATQRHESGGSSGKKRRSRWDPMPEEGGVANEGECSGKKRSRWATEDPKISMLGQIKLPDFVKGLSGKKKKSRLARKKSRTKYKASRLGISMKDLADTDPEAWQLKLMLFNINNRLKTGNVIGASGDGQRSPSPEPQYNNLGMRINTREIRARQKLMDERQMIIARLIKKTPAFRPPADYKSPSLKHHKKLYIPLKEYPGYNFVGIILGPHGNTQKRMEQETGAKILLRGRGSKRDSGSHMQDLFPDPPVDEDLHVLIEADNESSLEEACRMVEKLLVPLEEGSNALKQAQLKELAEIKKALTDNVCGKCGQEGHIRVNCPNQNQKKKQKKVSLQGATVDSTNEHDLCSELETGKSAVSMEKSGSGIPRQSIQPLGPTDNYMPWLAQAGGLEHPQNGNAGIGSEVMRVLMENRGSEIPIQSSQPLGFTDKYMTGLAGGLEQLENGNTGIVPGKVSSEKSVSGLPRQSVQSLGLTDNYMSWLTGGLQHPESGKDGLGHEIKKVSVEKSRYGLPRQSTQPPGPRDNYMSWLAGGLEHTENGSAGIGPDIRKGGGFGTSSVQGSRPYGYSPYSSHVGLESSFDSPSFSHKGLGSHFEHNHGKEIDHSTVYVGYLPPTMEEEQLIKLFSSFGRIVEAKVIRDDVKGSGKGYGFVKFNNIHCTAQAIVHMNGYRLEGKTLAVMASGWPPSGSGVGPAEALYTFDKQQSPRLPVHSGDYAQPSWSAPTRPVSSFPYNYYSDNNGSGMPSHSVSPLQGGTFKSLPATSYCTYDLYQMPLPSSGMQGPLRSQKVLDNVHDSLISKLNVHSADAMSQFSPNQTRISTYQHYAPPSIPSGGAYSGSPSRGSLMGGLGTPPLSSSLFSSGYEKKAMELEYERFLSESGL</sequence>
<evidence type="ECO:0000256" key="4">
    <source>
        <dbReference type="ARBA" id="ARBA00022723"/>
    </source>
</evidence>
<evidence type="ECO:0000256" key="6">
    <source>
        <dbReference type="ARBA" id="ARBA00022833"/>
    </source>
</evidence>
<evidence type="ECO:0000256" key="12">
    <source>
        <dbReference type="SAM" id="MobiDB-lite"/>
    </source>
</evidence>
<dbReference type="PROSITE" id="PS50158">
    <property type="entry name" value="ZF_CCHC"/>
    <property type="match status" value="1"/>
</dbReference>
<evidence type="ECO:0000256" key="1">
    <source>
        <dbReference type="ARBA" id="ARBA00004123"/>
    </source>
</evidence>
<keyword evidence="8" id="KW-0508">mRNA splicing</keyword>
<dbReference type="PROSITE" id="PS50102">
    <property type="entry name" value="RRM"/>
    <property type="match status" value="1"/>
</dbReference>
<dbReference type="InterPro" id="IPR032570">
    <property type="entry name" value="SF1-HH"/>
</dbReference>
<evidence type="ECO:0000256" key="3">
    <source>
        <dbReference type="ARBA" id="ARBA00022664"/>
    </source>
</evidence>
<dbReference type="CDD" id="cd02395">
    <property type="entry name" value="KH-I_BBP"/>
    <property type="match status" value="1"/>
</dbReference>
<dbReference type="InterPro" id="IPR004087">
    <property type="entry name" value="KH_dom"/>
</dbReference>
<dbReference type="GO" id="GO:0048024">
    <property type="term" value="P:regulation of mRNA splicing, via spliceosome"/>
    <property type="evidence" value="ECO:0007669"/>
    <property type="project" value="TreeGrafter"/>
</dbReference>
<dbReference type="InterPro" id="IPR035979">
    <property type="entry name" value="RBD_domain_sf"/>
</dbReference>
<evidence type="ECO:0000256" key="8">
    <source>
        <dbReference type="ARBA" id="ARBA00023187"/>
    </source>
</evidence>
<dbReference type="PANTHER" id="PTHR11208">
    <property type="entry name" value="RNA-BINDING PROTEIN RELATED"/>
    <property type="match status" value="1"/>
</dbReference>
<reference evidence="15" key="1">
    <citation type="submission" date="2007-06" db="EMBL/GenBank/DDBJ databases">
        <title>Full length cDNA sequences from Sitka Spruce (Picea sitchensis).</title>
        <authorList>
            <person name="Ralph S.G."/>
            <person name="Chun H.E."/>
            <person name="Liao N."/>
            <person name="Ali J."/>
            <person name="Reid K."/>
            <person name="Kolosova N."/>
            <person name="Cooper N."/>
            <person name="Cullis C."/>
            <person name="Jancsik S."/>
            <person name="Moore R."/>
            <person name="Mayo M."/>
            <person name="Wagner S."/>
            <person name="Holt R.A."/>
            <person name="Jones S.J.M."/>
            <person name="Marra M.A."/>
            <person name="Ritland C.E."/>
            <person name="Ritland K."/>
            <person name="Bohlmann J."/>
        </authorList>
    </citation>
    <scope>NUCLEOTIDE SEQUENCE</scope>
    <source>
        <tissue evidence="15">Bark</tissue>
    </source>
</reference>
<evidence type="ECO:0000256" key="11">
    <source>
        <dbReference type="PROSITE-ProRule" id="PRU00176"/>
    </source>
</evidence>